<protein>
    <submittedName>
        <fullName evidence="3">Uncharacterized protein</fullName>
    </submittedName>
</protein>
<feature type="compositionally biased region" description="Basic and acidic residues" evidence="1">
    <location>
        <begin position="198"/>
        <end position="274"/>
    </location>
</feature>
<feature type="compositionally biased region" description="Basic and acidic residues" evidence="1">
    <location>
        <begin position="175"/>
        <end position="191"/>
    </location>
</feature>
<dbReference type="AlphaFoldDB" id="A0A0B1T482"/>
<organism evidence="3 4">
    <name type="scientific">Oesophagostomum dentatum</name>
    <name type="common">Nodular worm</name>
    <dbReference type="NCBI Taxonomy" id="61180"/>
    <lineage>
        <taxon>Eukaryota</taxon>
        <taxon>Metazoa</taxon>
        <taxon>Ecdysozoa</taxon>
        <taxon>Nematoda</taxon>
        <taxon>Chromadorea</taxon>
        <taxon>Rhabditida</taxon>
        <taxon>Rhabditina</taxon>
        <taxon>Rhabditomorpha</taxon>
        <taxon>Strongyloidea</taxon>
        <taxon>Strongylidae</taxon>
        <taxon>Oesophagostomum</taxon>
    </lineage>
</organism>
<name>A0A0B1T482_OESDE</name>
<feature type="region of interest" description="Disordered" evidence="1">
    <location>
        <begin position="175"/>
        <end position="286"/>
    </location>
</feature>
<evidence type="ECO:0000313" key="4">
    <source>
        <dbReference type="Proteomes" id="UP000053660"/>
    </source>
</evidence>
<dbReference type="OrthoDB" id="5865829at2759"/>
<accession>A0A0B1T482</accession>
<feature type="compositionally biased region" description="Low complexity" evidence="1">
    <location>
        <begin position="137"/>
        <end position="151"/>
    </location>
</feature>
<reference evidence="3 4" key="1">
    <citation type="submission" date="2014-03" db="EMBL/GenBank/DDBJ databases">
        <title>Draft genome of the hookworm Oesophagostomum dentatum.</title>
        <authorList>
            <person name="Mitreva M."/>
        </authorList>
    </citation>
    <scope>NUCLEOTIDE SEQUENCE [LARGE SCALE GENOMIC DNA]</scope>
    <source>
        <strain evidence="3 4">OD-Hann</strain>
    </source>
</reference>
<evidence type="ECO:0000313" key="3">
    <source>
        <dbReference type="EMBL" id="KHJ90165.1"/>
    </source>
</evidence>
<keyword evidence="2" id="KW-1133">Transmembrane helix</keyword>
<gene>
    <name evidence="3" type="ORF">OESDEN_09997</name>
</gene>
<dbReference type="EMBL" id="KN553313">
    <property type="protein sequence ID" value="KHJ90165.1"/>
    <property type="molecule type" value="Genomic_DNA"/>
</dbReference>
<feature type="region of interest" description="Disordered" evidence="1">
    <location>
        <begin position="125"/>
        <end position="159"/>
    </location>
</feature>
<dbReference type="Proteomes" id="UP000053660">
    <property type="component" value="Unassembled WGS sequence"/>
</dbReference>
<evidence type="ECO:0000256" key="1">
    <source>
        <dbReference type="SAM" id="MobiDB-lite"/>
    </source>
</evidence>
<keyword evidence="4" id="KW-1185">Reference proteome</keyword>
<evidence type="ECO:0000256" key="2">
    <source>
        <dbReference type="SAM" id="Phobius"/>
    </source>
</evidence>
<sequence>MRVFYVIKAFQIFVAFILIVRLLFVTKLCEIREVTTRSGCSGAMKLAIPPLNTDLSLLDAERSVMTASLLRPRRTNVILTKRDLSLEESHDEVHRRRKGQLNEMEAPREEKDVIDGKILRADVVSKDSDSTAKHQTKSPTVAAKAPTTAAKPKPKETDVIEGLKKDLETLAKEHVGEHEVKPNREIKEEGVKKKRAVKKEEQKVDEKSSTVKKEVTTEQKDTGTTKKVEKPEQLDSSAKNEAEPKKVEENAKKEAKPEKKEENVKKEDKPEKMHSNAKSLPDSRKDMGKEVTVLNAENVTGAPMTKYPVIRLKNTVTNCIEADSHDLLGFGDIDLSKNVALRFPVSCLIVSILGLAASVAHAYTNLSRPRKANFWIFTFLSCEKNF</sequence>
<proteinExistence type="predicted"/>
<keyword evidence="2" id="KW-0812">Transmembrane</keyword>
<feature type="transmembrane region" description="Helical" evidence="2">
    <location>
        <begin position="5"/>
        <end position="24"/>
    </location>
</feature>
<keyword evidence="2" id="KW-0472">Membrane</keyword>